<dbReference type="Gene3D" id="1.10.357.10">
    <property type="entry name" value="Tetracycline Repressor, domain 2"/>
    <property type="match status" value="1"/>
</dbReference>
<evidence type="ECO:0000256" key="3">
    <source>
        <dbReference type="ARBA" id="ARBA00023163"/>
    </source>
</evidence>
<dbReference type="Proteomes" id="UP000265742">
    <property type="component" value="Unassembled WGS sequence"/>
</dbReference>
<evidence type="ECO:0000259" key="5">
    <source>
        <dbReference type="PROSITE" id="PS50977"/>
    </source>
</evidence>
<evidence type="ECO:0000313" key="6">
    <source>
        <dbReference type="EMBL" id="RIX29944.1"/>
    </source>
</evidence>
<protein>
    <submittedName>
        <fullName evidence="6">TetR/AcrR family transcriptional regulator</fullName>
    </submittedName>
</protein>
<evidence type="ECO:0000313" key="7">
    <source>
        <dbReference type="Proteomes" id="UP000265742"/>
    </source>
</evidence>
<dbReference type="PANTHER" id="PTHR47506:SF1">
    <property type="entry name" value="HTH-TYPE TRANSCRIPTIONAL REGULATOR YJDC"/>
    <property type="match status" value="1"/>
</dbReference>
<dbReference type="AlphaFoldDB" id="A0A3A1TZ67"/>
<dbReference type="InterPro" id="IPR036271">
    <property type="entry name" value="Tet_transcr_reg_TetR-rel_C_sf"/>
</dbReference>
<dbReference type="PROSITE" id="PS50977">
    <property type="entry name" value="HTH_TETR_2"/>
    <property type="match status" value="1"/>
</dbReference>
<keyword evidence="2 4" id="KW-0238">DNA-binding</keyword>
<dbReference type="InterPro" id="IPR001647">
    <property type="entry name" value="HTH_TetR"/>
</dbReference>
<organism evidence="6 7">
    <name type="scientific">Amnibacterium setariae</name>
    <dbReference type="NCBI Taxonomy" id="2306585"/>
    <lineage>
        <taxon>Bacteria</taxon>
        <taxon>Bacillati</taxon>
        <taxon>Actinomycetota</taxon>
        <taxon>Actinomycetes</taxon>
        <taxon>Micrococcales</taxon>
        <taxon>Microbacteriaceae</taxon>
        <taxon>Amnibacterium</taxon>
    </lineage>
</organism>
<evidence type="ECO:0000256" key="2">
    <source>
        <dbReference type="ARBA" id="ARBA00023125"/>
    </source>
</evidence>
<dbReference type="InterPro" id="IPR009057">
    <property type="entry name" value="Homeodomain-like_sf"/>
</dbReference>
<dbReference type="GO" id="GO:0003677">
    <property type="term" value="F:DNA binding"/>
    <property type="evidence" value="ECO:0007669"/>
    <property type="project" value="UniProtKB-UniRule"/>
</dbReference>
<dbReference type="OrthoDB" id="116659at2"/>
<dbReference type="EMBL" id="QXTG01000001">
    <property type="protein sequence ID" value="RIX29944.1"/>
    <property type="molecule type" value="Genomic_DNA"/>
</dbReference>
<evidence type="ECO:0000256" key="1">
    <source>
        <dbReference type="ARBA" id="ARBA00023015"/>
    </source>
</evidence>
<dbReference type="PANTHER" id="PTHR47506">
    <property type="entry name" value="TRANSCRIPTIONAL REGULATORY PROTEIN"/>
    <property type="match status" value="1"/>
</dbReference>
<keyword evidence="7" id="KW-1185">Reference proteome</keyword>
<dbReference type="Pfam" id="PF00440">
    <property type="entry name" value="TetR_N"/>
    <property type="match status" value="1"/>
</dbReference>
<sequence>MQVLYEHGVERSTLADIARAAQIPVGNVYYHFKTKDALISAVLAEHRTYQETVLRELSARPDPRERLKGLVDDWMSHRDAASRRGCPTATLATELGKREDDALALEARVLYVDLLAWIGRQFEALGAAHPRDSALSLVSRYEGMSVLAHVLRDPDVIVRQGEDLSAWLDQC</sequence>
<comment type="caution">
    <text evidence="6">The sequence shown here is derived from an EMBL/GenBank/DDBJ whole genome shotgun (WGS) entry which is preliminary data.</text>
</comment>
<proteinExistence type="predicted"/>
<accession>A0A3A1TZ67</accession>
<dbReference type="SUPFAM" id="SSF46689">
    <property type="entry name" value="Homeodomain-like"/>
    <property type="match status" value="1"/>
</dbReference>
<dbReference type="SUPFAM" id="SSF48498">
    <property type="entry name" value="Tetracyclin repressor-like, C-terminal domain"/>
    <property type="match status" value="1"/>
</dbReference>
<keyword evidence="1" id="KW-0805">Transcription regulation</keyword>
<keyword evidence="3" id="KW-0804">Transcription</keyword>
<reference evidence="7" key="1">
    <citation type="submission" date="2018-09" db="EMBL/GenBank/DDBJ databases">
        <authorList>
            <person name="Kim I."/>
        </authorList>
    </citation>
    <scope>NUCLEOTIDE SEQUENCE [LARGE SCALE GENOMIC DNA]</scope>
    <source>
        <strain evidence="7">DD4a</strain>
    </source>
</reference>
<gene>
    <name evidence="6" type="ORF">D1781_00215</name>
</gene>
<evidence type="ECO:0000256" key="4">
    <source>
        <dbReference type="PROSITE-ProRule" id="PRU00335"/>
    </source>
</evidence>
<name>A0A3A1TZ67_9MICO</name>
<feature type="DNA-binding region" description="H-T-H motif" evidence="4">
    <location>
        <begin position="13"/>
        <end position="32"/>
    </location>
</feature>
<feature type="domain" description="HTH tetR-type" evidence="5">
    <location>
        <begin position="1"/>
        <end position="50"/>
    </location>
</feature>